<reference evidence="2" key="1">
    <citation type="journal article" name="DNA Res.">
        <title>The physiological potential of anammox bacteria as revealed by their core genome structure.</title>
        <authorList>
            <person name="Okubo T."/>
            <person name="Toyoda A."/>
            <person name="Fukuhara K."/>
            <person name="Uchiyama I."/>
            <person name="Harigaya Y."/>
            <person name="Kuroiwa M."/>
            <person name="Suzuki T."/>
            <person name="Murakami Y."/>
            <person name="Suwa Y."/>
            <person name="Takami H."/>
        </authorList>
    </citation>
    <scope>NUCLEOTIDE SEQUENCE</scope>
    <source>
        <strain evidence="2">317325-3</strain>
    </source>
</reference>
<evidence type="ECO:0000313" key="2">
    <source>
        <dbReference type="EMBL" id="BBO19789.1"/>
    </source>
</evidence>
<evidence type="ECO:0000259" key="1">
    <source>
        <dbReference type="Pfam" id="PF13401"/>
    </source>
</evidence>
<evidence type="ECO:0000313" key="3">
    <source>
        <dbReference type="Proteomes" id="UP000662914"/>
    </source>
</evidence>
<dbReference type="GO" id="GO:0016887">
    <property type="term" value="F:ATP hydrolysis activity"/>
    <property type="evidence" value="ECO:0007669"/>
    <property type="project" value="InterPro"/>
</dbReference>
<protein>
    <submittedName>
        <fullName evidence="2">AAA family ATPase</fullName>
    </submittedName>
</protein>
<dbReference type="EMBL" id="AP021857">
    <property type="protein sequence ID" value="BBO19789.1"/>
    <property type="molecule type" value="Genomic_DNA"/>
</dbReference>
<organism evidence="2 3">
    <name type="scientific">Candidatus Desulfobacillus denitrificans</name>
    <dbReference type="NCBI Taxonomy" id="2608985"/>
    <lineage>
        <taxon>Bacteria</taxon>
        <taxon>Pseudomonadati</taxon>
        <taxon>Pseudomonadota</taxon>
        <taxon>Betaproteobacteria</taxon>
        <taxon>Candidatus Desulfobacillus</taxon>
    </lineage>
</organism>
<dbReference type="InterPro" id="IPR027417">
    <property type="entry name" value="P-loop_NTPase"/>
</dbReference>
<accession>A0A809QWK7</accession>
<dbReference type="PANTHER" id="PTHR35894:SF7">
    <property type="entry name" value="GENERAL SECRETION PATHWAY PROTEIN A-RELATED"/>
    <property type="match status" value="1"/>
</dbReference>
<feature type="domain" description="ORC1/DEAH AAA+ ATPase" evidence="1">
    <location>
        <begin position="41"/>
        <end position="171"/>
    </location>
</feature>
<sequence>MYLEHFGLRELPFGITPDTSFAFAGTAHQEALNTLLIALKSGEGFIKITGEVGTGKTLLCRRLLATLGDGAVSAYLPNPYLEPRTLMLALAEELGVELDKDADQYHLLKGLNQALLEFARQDRSVVLCLDEAQALPMESLESLRLLSNLETEKRKLLQLVLFGQPELDERLANPSVRQLRQRISFHYRLGGLRPGEMEHYLAHRLRVAGHRGPRLFAPASAKLIHRAAQGTPRLINILAHKAMLAAYGEGRQDVVPRNVKAAARDTEGARLPAWQMW</sequence>
<dbReference type="KEGG" id="ddz:DSYM_04880"/>
<name>A0A809QWK7_9PROT</name>
<dbReference type="PANTHER" id="PTHR35894">
    <property type="entry name" value="GENERAL SECRETION PATHWAY PROTEIN A-RELATED"/>
    <property type="match status" value="1"/>
</dbReference>
<dbReference type="Gene3D" id="3.40.50.300">
    <property type="entry name" value="P-loop containing nucleotide triphosphate hydrolases"/>
    <property type="match status" value="1"/>
</dbReference>
<gene>
    <name evidence="2" type="ORF">DSYM_04880</name>
</gene>
<dbReference type="Proteomes" id="UP000662914">
    <property type="component" value="Chromosome"/>
</dbReference>
<dbReference type="CDD" id="cd00009">
    <property type="entry name" value="AAA"/>
    <property type="match status" value="1"/>
</dbReference>
<dbReference type="SUPFAM" id="SSF52540">
    <property type="entry name" value="P-loop containing nucleoside triphosphate hydrolases"/>
    <property type="match status" value="1"/>
</dbReference>
<dbReference type="InterPro" id="IPR052026">
    <property type="entry name" value="ExeA_AAA_ATPase_DNA-bind"/>
</dbReference>
<dbReference type="Pfam" id="PF13401">
    <property type="entry name" value="AAA_22"/>
    <property type="match status" value="1"/>
</dbReference>
<dbReference type="InterPro" id="IPR049945">
    <property type="entry name" value="AAA_22"/>
</dbReference>
<proteinExistence type="predicted"/>
<dbReference type="AlphaFoldDB" id="A0A809QWK7"/>